<feature type="compositionally biased region" description="Low complexity" evidence="3">
    <location>
        <begin position="336"/>
        <end position="428"/>
    </location>
</feature>
<name>A0A9W7ZW57_9FUNG</name>
<dbReference type="AlphaFoldDB" id="A0A9W7ZW57"/>
<dbReference type="GO" id="GO:0046872">
    <property type="term" value="F:metal ion binding"/>
    <property type="evidence" value="ECO:0007669"/>
    <property type="project" value="UniProtKB-KW"/>
</dbReference>
<sequence length="670" mass="70956">MKVSSVFFIAAASVFSVALANNSCTSIRYRKEIHDLSQQEVTDLIDAMLELKNRPSKADPSVTMWDDFAIRHAKYHQPTHDHDMFLPYHRLFTLDLEDALRTIKPALTMPYWNAPYDAYAPFTSAIWQIIGQSQLETDGTAGCVPNGPFSSWKATYPDKTDCVRRGFNPTAPVTQRLWNQEEVAGMIRTNGDFAKMRQSIEYGIHGQMHNIGTTPGTMSNMYSPFDVLFFFTHSYIEYLWVSFQKAEDKEFKSYPDLNAMIPYYNVPVSAVMDYTQYCYDYYLPNQAGMGDNTNNNNTSSSMGSATTSESVSATVSITTSASNSILTSTGVATTTASATGSESTSASVSATDSASASVSATDSASASVSATGSDSASASVSATGSDSASVSFTGSDSASVSATGSDSASASVSAPGSDSASSVISSSSLTYDVTPTASMSNNSTVPTGVETGRDAPVPTSTPETCTTYPKYSAPVNNNLPMIQPDPTWAKMNGLTADKMQALNAQLRVVQESIQAKLASHEPVYAAGWSPSGSTNGLQIAVAPAVPAVTTTNEVITINSNNSNNGNNNTPAVTVITQTIGGSTSSSTADSFNELLSQIVTAHQNDVSKIIVHLDISQADLAATPISTIMDLIHSANLDSAVINVLTGLFNQIVGAINSGITDITVDVTFL</sequence>
<evidence type="ECO:0000259" key="5">
    <source>
        <dbReference type="Pfam" id="PF00264"/>
    </source>
</evidence>
<dbReference type="PANTHER" id="PTHR11474">
    <property type="entry name" value="TYROSINASE FAMILY MEMBER"/>
    <property type="match status" value="1"/>
</dbReference>
<protein>
    <recommendedName>
        <fullName evidence="5">Tyrosinase copper-binding domain-containing protein</fullName>
    </recommendedName>
</protein>
<feature type="compositionally biased region" description="Polar residues" evidence="3">
    <location>
        <begin position="458"/>
        <end position="469"/>
    </location>
</feature>
<dbReference type="InterPro" id="IPR002227">
    <property type="entry name" value="Tyrosinase_Cu-bd"/>
</dbReference>
<evidence type="ECO:0000256" key="1">
    <source>
        <dbReference type="ARBA" id="ARBA00022723"/>
    </source>
</evidence>
<dbReference type="Gene3D" id="1.10.1280.10">
    <property type="entry name" value="Di-copper center containing domain from catechol oxidase"/>
    <property type="match status" value="1"/>
</dbReference>
<feature type="region of interest" description="Disordered" evidence="3">
    <location>
        <begin position="336"/>
        <end position="469"/>
    </location>
</feature>
<dbReference type="Pfam" id="PF00264">
    <property type="entry name" value="Tyrosinase"/>
    <property type="match status" value="1"/>
</dbReference>
<reference evidence="6" key="1">
    <citation type="submission" date="2022-07" db="EMBL/GenBank/DDBJ databases">
        <title>Phylogenomic reconstructions and comparative analyses of Kickxellomycotina fungi.</title>
        <authorList>
            <person name="Reynolds N.K."/>
            <person name="Stajich J.E."/>
            <person name="Barry K."/>
            <person name="Grigoriev I.V."/>
            <person name="Crous P."/>
            <person name="Smith M.E."/>
        </authorList>
    </citation>
    <scope>NUCLEOTIDE SEQUENCE</scope>
    <source>
        <strain evidence="6">RSA 861</strain>
    </source>
</reference>
<dbReference type="GO" id="GO:0016491">
    <property type="term" value="F:oxidoreductase activity"/>
    <property type="evidence" value="ECO:0007669"/>
    <property type="project" value="InterPro"/>
</dbReference>
<feature type="signal peptide" evidence="4">
    <location>
        <begin position="1"/>
        <end position="20"/>
    </location>
</feature>
<evidence type="ECO:0000256" key="2">
    <source>
        <dbReference type="ARBA" id="ARBA00023008"/>
    </source>
</evidence>
<dbReference type="InterPro" id="IPR050316">
    <property type="entry name" value="Tyrosinase/Hemocyanin"/>
</dbReference>
<evidence type="ECO:0000256" key="3">
    <source>
        <dbReference type="SAM" id="MobiDB-lite"/>
    </source>
</evidence>
<feature type="domain" description="Tyrosinase copper-binding" evidence="5">
    <location>
        <begin position="64"/>
        <end position="245"/>
    </location>
</feature>
<keyword evidence="2" id="KW-0186">Copper</keyword>
<dbReference type="Proteomes" id="UP001150569">
    <property type="component" value="Unassembled WGS sequence"/>
</dbReference>
<feature type="compositionally biased region" description="Polar residues" evidence="3">
    <location>
        <begin position="429"/>
        <end position="446"/>
    </location>
</feature>
<evidence type="ECO:0000313" key="6">
    <source>
        <dbReference type="EMBL" id="KAJ1914333.1"/>
    </source>
</evidence>
<dbReference type="InterPro" id="IPR008922">
    <property type="entry name" value="Di-copper_centre_dom_sf"/>
</dbReference>
<dbReference type="OrthoDB" id="6132182at2759"/>
<evidence type="ECO:0000256" key="4">
    <source>
        <dbReference type="SAM" id="SignalP"/>
    </source>
</evidence>
<gene>
    <name evidence="6" type="ORF">IWQ60_008850</name>
</gene>
<evidence type="ECO:0000313" key="7">
    <source>
        <dbReference type="Proteomes" id="UP001150569"/>
    </source>
</evidence>
<dbReference type="SUPFAM" id="SSF48056">
    <property type="entry name" value="Di-copper centre-containing domain"/>
    <property type="match status" value="1"/>
</dbReference>
<dbReference type="EMBL" id="JANBPT010000690">
    <property type="protein sequence ID" value="KAJ1914333.1"/>
    <property type="molecule type" value="Genomic_DNA"/>
</dbReference>
<comment type="caution">
    <text evidence="6">The sequence shown here is derived from an EMBL/GenBank/DDBJ whole genome shotgun (WGS) entry which is preliminary data.</text>
</comment>
<organism evidence="6 7">
    <name type="scientific">Tieghemiomyces parasiticus</name>
    <dbReference type="NCBI Taxonomy" id="78921"/>
    <lineage>
        <taxon>Eukaryota</taxon>
        <taxon>Fungi</taxon>
        <taxon>Fungi incertae sedis</taxon>
        <taxon>Zoopagomycota</taxon>
        <taxon>Kickxellomycotina</taxon>
        <taxon>Dimargaritomycetes</taxon>
        <taxon>Dimargaritales</taxon>
        <taxon>Dimargaritaceae</taxon>
        <taxon>Tieghemiomyces</taxon>
    </lineage>
</organism>
<keyword evidence="1" id="KW-0479">Metal-binding</keyword>
<proteinExistence type="predicted"/>
<keyword evidence="7" id="KW-1185">Reference proteome</keyword>
<dbReference type="PANTHER" id="PTHR11474:SF126">
    <property type="entry name" value="TYROSINASE-LIKE PROTEIN TYR-1-RELATED"/>
    <property type="match status" value="1"/>
</dbReference>
<feature type="chain" id="PRO_5040934852" description="Tyrosinase copper-binding domain-containing protein" evidence="4">
    <location>
        <begin position="21"/>
        <end position="670"/>
    </location>
</feature>
<accession>A0A9W7ZW57</accession>
<keyword evidence="4" id="KW-0732">Signal</keyword>